<protein>
    <submittedName>
        <fullName evidence="1">Uncharacterized protein</fullName>
    </submittedName>
</protein>
<gene>
    <name evidence="1" type="ORF">CEXT_532101</name>
</gene>
<dbReference type="AlphaFoldDB" id="A0AAV4PW95"/>
<name>A0AAV4PW95_CAEEX</name>
<reference evidence="1 2" key="1">
    <citation type="submission" date="2021-06" db="EMBL/GenBank/DDBJ databases">
        <title>Caerostris extrusa draft genome.</title>
        <authorList>
            <person name="Kono N."/>
            <person name="Arakawa K."/>
        </authorList>
    </citation>
    <scope>NUCLEOTIDE SEQUENCE [LARGE SCALE GENOMIC DNA]</scope>
</reference>
<accession>A0AAV4PW95</accession>
<proteinExistence type="predicted"/>
<evidence type="ECO:0000313" key="2">
    <source>
        <dbReference type="Proteomes" id="UP001054945"/>
    </source>
</evidence>
<evidence type="ECO:0000313" key="1">
    <source>
        <dbReference type="EMBL" id="GIY01693.1"/>
    </source>
</evidence>
<dbReference type="Proteomes" id="UP001054945">
    <property type="component" value="Unassembled WGS sequence"/>
</dbReference>
<keyword evidence="2" id="KW-1185">Reference proteome</keyword>
<dbReference type="EMBL" id="BPLR01005357">
    <property type="protein sequence ID" value="GIY01693.1"/>
    <property type="molecule type" value="Genomic_DNA"/>
</dbReference>
<sequence>MRLAPFGGFLGDQRNEEPAWDFRGSRLSIFRETERGDRLSLELPSIRTLLSQNNGYFQSGTICQLSGKPLLLGRTASQAIFVLNVSHSTK</sequence>
<organism evidence="1 2">
    <name type="scientific">Caerostris extrusa</name>
    <name type="common">Bark spider</name>
    <name type="synonym">Caerostris bankana</name>
    <dbReference type="NCBI Taxonomy" id="172846"/>
    <lineage>
        <taxon>Eukaryota</taxon>
        <taxon>Metazoa</taxon>
        <taxon>Ecdysozoa</taxon>
        <taxon>Arthropoda</taxon>
        <taxon>Chelicerata</taxon>
        <taxon>Arachnida</taxon>
        <taxon>Araneae</taxon>
        <taxon>Araneomorphae</taxon>
        <taxon>Entelegynae</taxon>
        <taxon>Araneoidea</taxon>
        <taxon>Araneidae</taxon>
        <taxon>Caerostris</taxon>
    </lineage>
</organism>
<comment type="caution">
    <text evidence="1">The sequence shown here is derived from an EMBL/GenBank/DDBJ whole genome shotgun (WGS) entry which is preliminary data.</text>
</comment>